<dbReference type="AlphaFoldDB" id="A0A7K1L6X0"/>
<evidence type="ECO:0000313" key="4">
    <source>
        <dbReference type="Proteomes" id="UP000432015"/>
    </source>
</evidence>
<proteinExistence type="predicted"/>
<evidence type="ECO:0000313" key="3">
    <source>
        <dbReference type="EMBL" id="MUN40158.1"/>
    </source>
</evidence>
<evidence type="ECO:0000256" key="1">
    <source>
        <dbReference type="SAM" id="MobiDB-lite"/>
    </source>
</evidence>
<dbReference type="Proteomes" id="UP000432015">
    <property type="component" value="Unassembled WGS sequence"/>
</dbReference>
<feature type="transmembrane region" description="Helical" evidence="2">
    <location>
        <begin position="181"/>
        <end position="200"/>
    </location>
</feature>
<keyword evidence="4" id="KW-1185">Reference proteome</keyword>
<reference evidence="3 4" key="1">
    <citation type="submission" date="2019-11" db="EMBL/GenBank/DDBJ databases">
        <authorList>
            <person name="Cao P."/>
        </authorList>
    </citation>
    <scope>NUCLEOTIDE SEQUENCE [LARGE SCALE GENOMIC DNA]</scope>
    <source>
        <strain evidence="3 4">NEAU-AAG5</strain>
    </source>
</reference>
<keyword evidence="2" id="KW-1133">Transmembrane helix</keyword>
<gene>
    <name evidence="3" type="ORF">GNZ18_26685</name>
</gene>
<feature type="transmembrane region" description="Helical" evidence="2">
    <location>
        <begin position="134"/>
        <end position="153"/>
    </location>
</feature>
<comment type="caution">
    <text evidence="3">The sequence shown here is derived from an EMBL/GenBank/DDBJ whole genome shotgun (WGS) entry which is preliminary data.</text>
</comment>
<feature type="compositionally biased region" description="Low complexity" evidence="1">
    <location>
        <begin position="14"/>
        <end position="24"/>
    </location>
</feature>
<feature type="transmembrane region" description="Helical" evidence="2">
    <location>
        <begin position="107"/>
        <end position="127"/>
    </location>
</feature>
<feature type="region of interest" description="Disordered" evidence="1">
    <location>
        <begin position="233"/>
        <end position="265"/>
    </location>
</feature>
<dbReference type="RefSeq" id="WP_156219296.1">
    <property type="nucleotide sequence ID" value="NZ_WOFH01000010.1"/>
</dbReference>
<evidence type="ECO:0000256" key="2">
    <source>
        <dbReference type="SAM" id="Phobius"/>
    </source>
</evidence>
<name>A0A7K1L6X0_9ACTN</name>
<accession>A0A7K1L6X0</accession>
<keyword evidence="2" id="KW-0472">Membrane</keyword>
<feature type="region of interest" description="Disordered" evidence="1">
    <location>
        <begin position="1"/>
        <end position="49"/>
    </location>
</feature>
<keyword evidence="2" id="KW-0812">Transmembrane</keyword>
<organism evidence="3 4">
    <name type="scientific">Actinomadura litoris</name>
    <dbReference type="NCBI Taxonomy" id="2678616"/>
    <lineage>
        <taxon>Bacteria</taxon>
        <taxon>Bacillati</taxon>
        <taxon>Actinomycetota</taxon>
        <taxon>Actinomycetes</taxon>
        <taxon>Streptosporangiales</taxon>
        <taxon>Thermomonosporaceae</taxon>
        <taxon>Actinomadura</taxon>
    </lineage>
</organism>
<sequence>MTGDLGSDADGTRARPSARSTARPEFLPHDEGSPAPADPSGGAVPPPDPVPSRRYGAVWDLAMIAAAATMLVSAFLPWARAEVVVDLFGRSLSRDAGSVAGIDADDLVVAVPALAVVAIVLACWDLLGRDSRIGGLAAVPAVLALLACGVFVLRLGDVRDDLPGGVPGGGLDVGYQISVRYGWYLAVAASLLLIGCSLARPISDRMLAPRPGPAYGDRPHAWNQGEYGQHREYGEYAVWPQPQERPASGDETPEEPSGRSWPRPD</sequence>
<protein>
    <submittedName>
        <fullName evidence="3">Uncharacterized protein</fullName>
    </submittedName>
</protein>
<dbReference type="EMBL" id="WOFH01000010">
    <property type="protein sequence ID" value="MUN40158.1"/>
    <property type="molecule type" value="Genomic_DNA"/>
</dbReference>
<feature type="transmembrane region" description="Helical" evidence="2">
    <location>
        <begin position="57"/>
        <end position="79"/>
    </location>
</feature>